<proteinExistence type="predicted"/>
<sequence length="77" mass="8450">MSKAAPVNITLPADLPGSVVQKFIDPIDRAAFFGRLSNSMMVRALLELALEHADAYDASAIKDYESLKAELRRTLKS</sequence>
<accession>A0A0U5BPD2</accession>
<organism evidence="1 2">
    <name type="scientific">Xanthomonas citri pv. citri</name>
    <dbReference type="NCBI Taxonomy" id="611301"/>
    <lineage>
        <taxon>Bacteria</taxon>
        <taxon>Pseudomonadati</taxon>
        <taxon>Pseudomonadota</taxon>
        <taxon>Gammaproteobacteria</taxon>
        <taxon>Lysobacterales</taxon>
        <taxon>Lysobacteraceae</taxon>
        <taxon>Xanthomonas</taxon>
    </lineage>
</organism>
<dbReference type="KEGG" id="xcw:J162_00090"/>
<dbReference type="EMBL" id="CCXZ01000050">
    <property type="protein sequence ID" value="CEG14899.1"/>
    <property type="molecule type" value="Genomic_DNA"/>
</dbReference>
<name>A0A0U5BPD2_XANCI</name>
<reference evidence="1 2" key="1">
    <citation type="submission" date="2014-09" db="EMBL/GenBank/DDBJ databases">
        <authorList>
            <person name="Regsiter A."/>
        </authorList>
    </citation>
    <scope>NUCLEOTIDE SEQUENCE [LARGE SCALE GENOMIC DNA]</scope>
</reference>
<keyword evidence="2" id="KW-1185">Reference proteome</keyword>
<dbReference type="KEGG" id="xcu:J159_00091"/>
<comment type="caution">
    <text evidence="1">The sequence shown here is derived from an EMBL/GenBank/DDBJ whole genome shotgun (WGS) entry which is preliminary data.</text>
</comment>
<dbReference type="KEGG" id="xcr:J163_00090"/>
<dbReference type="KEGG" id="xcm:J164_00090"/>
<dbReference type="AlphaFoldDB" id="A0A0U5BPD2"/>
<dbReference type="RefSeq" id="WP_040107540.1">
    <property type="nucleotide sequence ID" value="NZ_CAVLHR010000048.1"/>
</dbReference>
<dbReference type="KEGG" id="xcf:J172_00083"/>
<evidence type="ECO:0000313" key="2">
    <source>
        <dbReference type="Proteomes" id="UP000052230"/>
    </source>
</evidence>
<evidence type="ECO:0000313" key="1">
    <source>
        <dbReference type="EMBL" id="CEG14899.1"/>
    </source>
</evidence>
<dbReference type="Proteomes" id="UP000052230">
    <property type="component" value="Unassembled WGS sequence"/>
</dbReference>
<evidence type="ECO:0008006" key="3">
    <source>
        <dbReference type="Google" id="ProtNLM"/>
    </source>
</evidence>
<dbReference type="KEGG" id="xcn:J169_00087"/>
<gene>
    <name evidence="1" type="ORF">XAC3562_1430002</name>
</gene>
<protein>
    <recommendedName>
        <fullName evidence="3">CopG family transcriptional regulator</fullName>
    </recommendedName>
</protein>